<evidence type="ECO:0000313" key="6">
    <source>
        <dbReference type="EMBL" id="CAB4911308.1"/>
    </source>
</evidence>
<dbReference type="EMBL" id="CAFBMT010000001">
    <property type="protein sequence ID" value="CAB4911308.1"/>
    <property type="molecule type" value="Genomic_DNA"/>
</dbReference>
<feature type="domain" description="NAD-dependent epimerase/dehydratase" evidence="1">
    <location>
        <begin position="3"/>
        <end position="218"/>
    </location>
</feature>
<dbReference type="PANTHER" id="PTHR11092:SF0">
    <property type="entry name" value="EPIMERASE FAMILY PROTEIN SDR39U1"/>
    <property type="match status" value="1"/>
</dbReference>
<evidence type="ECO:0000313" key="7">
    <source>
        <dbReference type="EMBL" id="CAB4985086.1"/>
    </source>
</evidence>
<reference evidence="5" key="1">
    <citation type="submission" date="2020-05" db="EMBL/GenBank/DDBJ databases">
        <authorList>
            <person name="Chiriac C."/>
            <person name="Salcher M."/>
            <person name="Ghai R."/>
            <person name="Kavagutti S V."/>
        </authorList>
    </citation>
    <scope>NUCLEOTIDE SEQUENCE</scope>
</reference>
<dbReference type="EMBL" id="CAFBOL010000021">
    <property type="protein sequence ID" value="CAB4985086.1"/>
    <property type="molecule type" value="Genomic_DNA"/>
</dbReference>
<dbReference type="NCBIfam" id="TIGR01777">
    <property type="entry name" value="yfcH"/>
    <property type="match status" value="1"/>
</dbReference>
<accession>A0A6J7AQS8</accession>
<protein>
    <submittedName>
        <fullName evidence="5">Unannotated protein</fullName>
    </submittedName>
</protein>
<proteinExistence type="predicted"/>
<dbReference type="EMBL" id="CAESGF010000002">
    <property type="protein sequence ID" value="CAB4362660.1"/>
    <property type="molecule type" value="Genomic_DNA"/>
</dbReference>
<evidence type="ECO:0000313" key="3">
    <source>
        <dbReference type="EMBL" id="CAB4362660.1"/>
    </source>
</evidence>
<evidence type="ECO:0000259" key="1">
    <source>
        <dbReference type="Pfam" id="PF01370"/>
    </source>
</evidence>
<dbReference type="EMBL" id="CAEZYF010000002">
    <property type="protein sequence ID" value="CAB4707466.1"/>
    <property type="molecule type" value="Genomic_DNA"/>
</dbReference>
<dbReference type="InterPro" id="IPR013549">
    <property type="entry name" value="DUF1731"/>
</dbReference>
<dbReference type="InterPro" id="IPR010099">
    <property type="entry name" value="SDR39U1"/>
</dbReference>
<dbReference type="Pfam" id="PF01370">
    <property type="entry name" value="Epimerase"/>
    <property type="match status" value="1"/>
</dbReference>
<dbReference type="Pfam" id="PF08338">
    <property type="entry name" value="DUF1731"/>
    <property type="match status" value="1"/>
</dbReference>
<dbReference type="Gene3D" id="3.40.50.720">
    <property type="entry name" value="NAD(P)-binding Rossmann-like Domain"/>
    <property type="match status" value="1"/>
</dbReference>
<evidence type="ECO:0000313" key="4">
    <source>
        <dbReference type="EMBL" id="CAB4707466.1"/>
    </source>
</evidence>
<dbReference type="PANTHER" id="PTHR11092">
    <property type="entry name" value="SUGAR NUCLEOTIDE EPIMERASE RELATED"/>
    <property type="match status" value="1"/>
</dbReference>
<dbReference type="EMBL" id="CAFAAV010000276">
    <property type="protein sequence ID" value="CAB4834858.1"/>
    <property type="molecule type" value="Genomic_DNA"/>
</dbReference>
<gene>
    <name evidence="4" type="ORF">UFOPK2656_00443</name>
    <name evidence="5" type="ORF">UFOPK3099_02618</name>
    <name evidence="6" type="ORF">UFOPK3651_00211</name>
    <name evidence="7" type="ORF">UFOPK3931_01078</name>
    <name evidence="3" type="ORF">UFOPK4189_00440</name>
</gene>
<dbReference type="SUPFAM" id="SSF51735">
    <property type="entry name" value="NAD(P)-binding Rossmann-fold domains"/>
    <property type="match status" value="1"/>
</dbReference>
<sequence length="295" mass="30776">MRVIISGASGLIGTALTQSLRADGHEAIALVRRPARDGEISWDPAHGVLAADALDGADAVVHLAGAGIGDHRWTDDYRRELLDSRVKSTTLIANTIAASANRPPVLLSGSAIGFYGASDGRDLDETSPAGPGFLADLCVQWEAATDAASAVGVRVVHLRTGIVLTAKGGALKKMLPLFKLFAGGKFGNGKQWQSWISLPDEVAAIRHLITTNVGGAVNLTAPAPVTNAEFTKVLGSVLHRPTLLPVPRFGPALLLGGELADALLYTGQKVLPHALQASGFEFQHSTLEVALRAAL</sequence>
<feature type="domain" description="DUF1731" evidence="2">
    <location>
        <begin position="246"/>
        <end position="293"/>
    </location>
</feature>
<organism evidence="5">
    <name type="scientific">freshwater metagenome</name>
    <dbReference type="NCBI Taxonomy" id="449393"/>
    <lineage>
        <taxon>unclassified sequences</taxon>
        <taxon>metagenomes</taxon>
        <taxon>ecological metagenomes</taxon>
    </lineage>
</organism>
<dbReference type="AlphaFoldDB" id="A0A6J7AQS8"/>
<name>A0A6J7AQS8_9ZZZZ</name>
<dbReference type="InterPro" id="IPR036291">
    <property type="entry name" value="NAD(P)-bd_dom_sf"/>
</dbReference>
<evidence type="ECO:0000259" key="2">
    <source>
        <dbReference type="Pfam" id="PF08338"/>
    </source>
</evidence>
<dbReference type="InterPro" id="IPR001509">
    <property type="entry name" value="Epimerase_deHydtase"/>
</dbReference>
<evidence type="ECO:0000313" key="5">
    <source>
        <dbReference type="EMBL" id="CAB4834858.1"/>
    </source>
</evidence>